<gene>
    <name evidence="11" type="primary">rpl1</name>
    <name evidence="13" type="ORF">AKJ43_02140</name>
</gene>
<accession>A0A133V715</accession>
<dbReference type="Proteomes" id="UP000070400">
    <property type="component" value="Unassembled WGS sequence"/>
</dbReference>
<evidence type="ECO:0000256" key="9">
    <source>
        <dbReference type="ARBA" id="ARBA00023274"/>
    </source>
</evidence>
<dbReference type="Pfam" id="PF00687">
    <property type="entry name" value="Ribosomal_L1"/>
    <property type="match status" value="1"/>
</dbReference>
<dbReference type="HAMAP" id="MF_01318_A">
    <property type="entry name" value="Ribosomal_uL1_A"/>
    <property type="match status" value="1"/>
</dbReference>
<keyword evidence="14" id="KW-1185">Reference proteome</keyword>
<dbReference type="SUPFAM" id="SSF56808">
    <property type="entry name" value="Ribosomal protein L1"/>
    <property type="match status" value="1"/>
</dbReference>
<evidence type="ECO:0000313" key="13">
    <source>
        <dbReference type="EMBL" id="KXB02249.1"/>
    </source>
</evidence>
<evidence type="ECO:0000256" key="7">
    <source>
        <dbReference type="ARBA" id="ARBA00022884"/>
    </source>
</evidence>
<comment type="function">
    <text evidence="11">Binds directly to 23S rRNA. Probably involved in E site tRNA release.</text>
</comment>
<evidence type="ECO:0000256" key="8">
    <source>
        <dbReference type="ARBA" id="ARBA00022980"/>
    </source>
</evidence>
<evidence type="ECO:0000256" key="3">
    <source>
        <dbReference type="ARBA" id="ARBA00022491"/>
    </source>
</evidence>
<dbReference type="FunFam" id="3.40.50.790:FF:000005">
    <property type="entry name" value="50S ribosomal protein L1"/>
    <property type="match status" value="1"/>
</dbReference>
<dbReference type="Gene3D" id="3.40.50.790">
    <property type="match status" value="1"/>
</dbReference>
<evidence type="ECO:0000256" key="6">
    <source>
        <dbReference type="ARBA" id="ARBA00022845"/>
    </source>
</evidence>
<sequence>MPISREEILKTVSEVRKKATDRNFVQSFDLAVGLKDINLNNPENRINTKVELPHGIGRSQKVAVLADGELAERARAAEADRVVGRDEIKKLGDNKPEAKKFAEEFDSFIAKADMMPFIGKQLGPVLGPRGKMPQPIPPNANPSDLIKRSRSMVRVRVRTEPAVHLIVGKEEMSDEQIADNVKAVLDTIESNLPKGNKQINSVYLKTTMGKPVRLM</sequence>
<dbReference type="CDD" id="cd00403">
    <property type="entry name" value="Ribosomal_L1"/>
    <property type="match status" value="1"/>
</dbReference>
<evidence type="ECO:0000256" key="10">
    <source>
        <dbReference type="ARBA" id="ARBA00045545"/>
    </source>
</evidence>
<keyword evidence="9 11" id="KW-0687">Ribonucleoprotein</keyword>
<dbReference type="GO" id="GO:0006417">
    <property type="term" value="P:regulation of translation"/>
    <property type="evidence" value="ECO:0007669"/>
    <property type="project" value="UniProtKB-KW"/>
</dbReference>
<keyword evidence="8 11" id="KW-0689">Ribosomal protein</keyword>
<dbReference type="InterPro" id="IPR002143">
    <property type="entry name" value="Ribosomal_uL1"/>
</dbReference>
<comment type="function">
    <text evidence="10">Probably involved in E site tRNA release. Binds directly to 23S rRNA.</text>
</comment>
<dbReference type="GO" id="GO:0015934">
    <property type="term" value="C:large ribosomal subunit"/>
    <property type="evidence" value="ECO:0007669"/>
    <property type="project" value="InterPro"/>
</dbReference>
<dbReference type="NCBIfam" id="NF003244">
    <property type="entry name" value="PRK04203.1"/>
    <property type="match status" value="1"/>
</dbReference>
<dbReference type="InterPro" id="IPR023669">
    <property type="entry name" value="Ribosomal_uL1_arc"/>
</dbReference>
<dbReference type="PANTHER" id="PTHR36427:SF3">
    <property type="entry name" value="LARGE RIBOSOMAL SUBUNIT PROTEIN UL1M"/>
    <property type="match status" value="1"/>
</dbReference>
<comment type="subunit">
    <text evidence="2 11">Part of the 50S ribosomal subunit.</text>
</comment>
<keyword evidence="6 11" id="KW-0810">Translation regulation</keyword>
<proteinExistence type="inferred from homology"/>
<evidence type="ECO:0000256" key="12">
    <source>
        <dbReference type="RuleBase" id="RU000659"/>
    </source>
</evidence>
<dbReference type="InterPro" id="IPR016095">
    <property type="entry name" value="Ribosomal_uL1_3-a/b-sand"/>
</dbReference>
<dbReference type="InterPro" id="IPR023673">
    <property type="entry name" value="Ribosomal_uL1_CS"/>
</dbReference>
<keyword evidence="4 11" id="KW-0820">tRNA-binding</keyword>
<dbReference type="InterPro" id="IPR023674">
    <property type="entry name" value="Ribosomal_uL1-like"/>
</dbReference>
<dbReference type="PATRIC" id="fig|1698273.3.peg.327"/>
<dbReference type="GO" id="GO:0000049">
    <property type="term" value="F:tRNA binding"/>
    <property type="evidence" value="ECO:0007669"/>
    <property type="project" value="UniProtKB-KW"/>
</dbReference>
<evidence type="ECO:0000256" key="1">
    <source>
        <dbReference type="ARBA" id="ARBA00010531"/>
    </source>
</evidence>
<evidence type="ECO:0000256" key="11">
    <source>
        <dbReference type="HAMAP-Rule" id="MF_01318"/>
    </source>
</evidence>
<reference evidence="13 14" key="1">
    <citation type="journal article" date="2016" name="Sci. Rep.">
        <title>Metabolic traits of an uncultured archaeal lineage -MSBL1- from brine pools of the Red Sea.</title>
        <authorList>
            <person name="Mwirichia R."/>
            <person name="Alam I."/>
            <person name="Rashid M."/>
            <person name="Vinu M."/>
            <person name="Ba-Alawi W."/>
            <person name="Anthony Kamau A."/>
            <person name="Kamanda Ngugi D."/>
            <person name="Goker M."/>
            <person name="Klenk H.P."/>
            <person name="Bajic V."/>
            <person name="Stingl U."/>
        </authorList>
    </citation>
    <scope>NUCLEOTIDE SEQUENCE [LARGE SCALE GENOMIC DNA]</scope>
    <source>
        <strain evidence="13">SCGC-AAA261D19</strain>
    </source>
</reference>
<dbReference type="InterPro" id="IPR028364">
    <property type="entry name" value="Ribosomal_uL1/biogenesis"/>
</dbReference>
<comment type="caution">
    <text evidence="13">The sequence shown here is derived from an EMBL/GenBank/DDBJ whole genome shotgun (WGS) entry which is preliminary data.</text>
</comment>
<organism evidence="13 14">
    <name type="scientific">candidate division MSBL1 archaeon SCGC-AAA261D19</name>
    <dbReference type="NCBI Taxonomy" id="1698273"/>
    <lineage>
        <taxon>Archaea</taxon>
        <taxon>Methanobacteriati</taxon>
        <taxon>Methanobacteriota</taxon>
        <taxon>candidate division MSBL1</taxon>
    </lineage>
</organism>
<comment type="similarity">
    <text evidence="1 11 12">Belongs to the universal ribosomal protein uL1 family.</text>
</comment>
<name>A0A133V715_9EURY</name>
<dbReference type="PANTHER" id="PTHR36427">
    <property type="entry name" value="54S RIBOSOMAL PROTEIN L1, MITOCHONDRIAL"/>
    <property type="match status" value="1"/>
</dbReference>
<evidence type="ECO:0000256" key="2">
    <source>
        <dbReference type="ARBA" id="ARBA00011838"/>
    </source>
</evidence>
<dbReference type="GO" id="GO:0003735">
    <property type="term" value="F:structural constituent of ribosome"/>
    <property type="evidence" value="ECO:0007669"/>
    <property type="project" value="InterPro"/>
</dbReference>
<evidence type="ECO:0000256" key="4">
    <source>
        <dbReference type="ARBA" id="ARBA00022555"/>
    </source>
</evidence>
<keyword evidence="5 11" id="KW-0699">rRNA-binding</keyword>
<evidence type="ECO:0000313" key="14">
    <source>
        <dbReference type="Proteomes" id="UP000070400"/>
    </source>
</evidence>
<keyword evidence="7 11" id="KW-0694">RNA-binding</keyword>
<dbReference type="GO" id="GO:0019843">
    <property type="term" value="F:rRNA binding"/>
    <property type="evidence" value="ECO:0007669"/>
    <property type="project" value="UniProtKB-UniRule"/>
</dbReference>
<dbReference type="PROSITE" id="PS01199">
    <property type="entry name" value="RIBOSOMAL_L1"/>
    <property type="match status" value="1"/>
</dbReference>
<dbReference type="AlphaFoldDB" id="A0A133V715"/>
<protein>
    <recommendedName>
        <fullName evidence="11">Large ribosomal subunit protein uL1</fullName>
    </recommendedName>
</protein>
<keyword evidence="3 11" id="KW-0678">Repressor</keyword>
<dbReference type="Gene3D" id="3.30.190.20">
    <property type="match status" value="1"/>
</dbReference>
<comment type="function">
    <text evidence="11">Protein L1 is also a translational repressor protein, it controls the translation of its operon by binding to its mRNA.</text>
</comment>
<dbReference type="GO" id="GO:0006412">
    <property type="term" value="P:translation"/>
    <property type="evidence" value="ECO:0007669"/>
    <property type="project" value="UniProtKB-UniRule"/>
</dbReference>
<dbReference type="EMBL" id="LHXX01000020">
    <property type="protein sequence ID" value="KXB02249.1"/>
    <property type="molecule type" value="Genomic_DNA"/>
</dbReference>
<evidence type="ECO:0000256" key="5">
    <source>
        <dbReference type="ARBA" id="ARBA00022730"/>
    </source>
</evidence>
<dbReference type="PIRSF" id="PIRSF002155">
    <property type="entry name" value="Ribosomal_L1"/>
    <property type="match status" value="1"/>
</dbReference>